<name>A0A1U7I3T2_9CYAN</name>
<dbReference type="Gene3D" id="2.40.160.180">
    <property type="entry name" value="Carbohydrate-selective porin OprB"/>
    <property type="match status" value="1"/>
</dbReference>
<evidence type="ECO:0000256" key="2">
    <source>
        <dbReference type="RuleBase" id="RU363072"/>
    </source>
</evidence>
<keyword evidence="2" id="KW-0732">Signal</keyword>
<evidence type="ECO:0000256" key="3">
    <source>
        <dbReference type="SAM" id="Coils"/>
    </source>
</evidence>
<feature type="chain" id="PRO_5011822636" evidence="2">
    <location>
        <begin position="29"/>
        <end position="585"/>
    </location>
</feature>
<evidence type="ECO:0000256" key="4">
    <source>
        <dbReference type="SAM" id="MobiDB-lite"/>
    </source>
</evidence>
<dbReference type="GO" id="GO:0015288">
    <property type="term" value="F:porin activity"/>
    <property type="evidence" value="ECO:0007669"/>
    <property type="project" value="InterPro"/>
</dbReference>
<protein>
    <submittedName>
        <fullName evidence="6">Porin</fullName>
    </submittedName>
</protein>
<feature type="region of interest" description="Disordered" evidence="4">
    <location>
        <begin position="201"/>
        <end position="220"/>
    </location>
</feature>
<comment type="similarity">
    <text evidence="1 2">Belongs to the OprB family.</text>
</comment>
<reference evidence="6 7" key="1">
    <citation type="submission" date="2016-11" db="EMBL/GenBank/DDBJ databases">
        <title>Draft Genome Sequences of Nine Cyanobacterial Strains from Diverse Habitats.</title>
        <authorList>
            <person name="Zhu T."/>
            <person name="Hou S."/>
            <person name="Lu X."/>
            <person name="Hess W.R."/>
        </authorList>
    </citation>
    <scope>NUCLEOTIDE SEQUENCE [LARGE SCALE GENOMIC DNA]</scope>
    <source>
        <strain evidence="6 7">IAM M-71</strain>
    </source>
</reference>
<dbReference type="AlphaFoldDB" id="A0A1U7I3T2"/>
<keyword evidence="3" id="KW-0175">Coiled coil</keyword>
<evidence type="ECO:0000313" key="6">
    <source>
        <dbReference type="EMBL" id="OKH30774.1"/>
    </source>
</evidence>
<dbReference type="RefSeq" id="WP_236739254.1">
    <property type="nucleotide sequence ID" value="NZ_MRCE01000059.1"/>
</dbReference>
<dbReference type="STRING" id="454136.NIES2119_30255"/>
<gene>
    <name evidence="6" type="ORF">NIES2119_30255</name>
</gene>
<feature type="coiled-coil region" evidence="3">
    <location>
        <begin position="132"/>
        <end position="166"/>
    </location>
</feature>
<feature type="domain" description="SLH" evidence="5">
    <location>
        <begin position="59"/>
        <end position="123"/>
    </location>
</feature>
<dbReference type="InterPro" id="IPR051465">
    <property type="entry name" value="Cell_Envelope_Struct_Comp"/>
</dbReference>
<evidence type="ECO:0000313" key="7">
    <source>
        <dbReference type="Proteomes" id="UP000185860"/>
    </source>
</evidence>
<dbReference type="EMBL" id="MRCE01000059">
    <property type="protein sequence ID" value="OKH30774.1"/>
    <property type="molecule type" value="Genomic_DNA"/>
</dbReference>
<dbReference type="SUPFAM" id="SSF46966">
    <property type="entry name" value="Spectrin repeat"/>
    <property type="match status" value="1"/>
</dbReference>
<comment type="caution">
    <text evidence="6">The sequence shown here is derived from an EMBL/GenBank/DDBJ whole genome shotgun (WGS) entry which is preliminary data.</text>
</comment>
<accession>A0A1U7I3T2</accession>
<feature type="signal peptide" evidence="2">
    <location>
        <begin position="1"/>
        <end position="28"/>
    </location>
</feature>
<organism evidence="6 7">
    <name type="scientific">[Phormidium ambiguum] IAM M-71</name>
    <dbReference type="NCBI Taxonomy" id="454136"/>
    <lineage>
        <taxon>Bacteria</taxon>
        <taxon>Bacillati</taxon>
        <taxon>Cyanobacteriota</taxon>
        <taxon>Cyanophyceae</taxon>
        <taxon>Oscillatoriophycideae</taxon>
        <taxon>Aerosakkonematales</taxon>
        <taxon>Aerosakkonemataceae</taxon>
        <taxon>Floridanema</taxon>
    </lineage>
</organism>
<dbReference type="GO" id="GO:0008643">
    <property type="term" value="P:carbohydrate transport"/>
    <property type="evidence" value="ECO:0007669"/>
    <property type="project" value="InterPro"/>
</dbReference>
<dbReference type="GO" id="GO:0016020">
    <property type="term" value="C:membrane"/>
    <property type="evidence" value="ECO:0007669"/>
    <property type="project" value="InterPro"/>
</dbReference>
<dbReference type="InterPro" id="IPR038673">
    <property type="entry name" value="OprB_sf"/>
</dbReference>
<dbReference type="PANTHER" id="PTHR43308:SF1">
    <property type="entry name" value="OUTER MEMBRANE PROTEIN ALPHA"/>
    <property type="match status" value="1"/>
</dbReference>
<dbReference type="PROSITE" id="PS51272">
    <property type="entry name" value="SLH"/>
    <property type="match status" value="1"/>
</dbReference>
<dbReference type="Pfam" id="PF00395">
    <property type="entry name" value="SLH"/>
    <property type="match status" value="1"/>
</dbReference>
<dbReference type="InterPro" id="IPR007049">
    <property type="entry name" value="Carb-sel_porin_OprB"/>
</dbReference>
<dbReference type="NCBIfam" id="NF033921">
    <property type="entry name" value="por_somb"/>
    <property type="match status" value="1"/>
</dbReference>
<evidence type="ECO:0000259" key="5">
    <source>
        <dbReference type="PROSITE" id="PS51272"/>
    </source>
</evidence>
<dbReference type="InterPro" id="IPR047684">
    <property type="entry name" value="Por_som-like"/>
</dbReference>
<dbReference type="Pfam" id="PF04966">
    <property type="entry name" value="OprB"/>
    <property type="match status" value="1"/>
</dbReference>
<dbReference type="Proteomes" id="UP000185860">
    <property type="component" value="Unassembled WGS sequence"/>
</dbReference>
<proteinExistence type="inferred from homology"/>
<dbReference type="InterPro" id="IPR001119">
    <property type="entry name" value="SLH_dom"/>
</dbReference>
<evidence type="ECO:0000256" key="1">
    <source>
        <dbReference type="ARBA" id="ARBA00008769"/>
    </source>
</evidence>
<dbReference type="PANTHER" id="PTHR43308">
    <property type="entry name" value="OUTER MEMBRANE PROTEIN ALPHA-RELATED"/>
    <property type="match status" value="1"/>
</dbReference>
<sequence>MNFVLFKSALLVASISTGVLLFASTVKASPIDRLDSTQEQLDNFGLDNELETSVEQVTSVSQLRDVQPTDWAFQALQSLVERYGCIEGYPDRTYRGNRAMTRYEFAAGLNSCLDRIQELIAALPQGVSKEDLEALRRLQEEFATELASLRGRVDALEARTEALERQQFSTTTKLTGNVWFNLTTAYAGDKVTAERSLRAPNSAFAPPQRDANNRPTRVERGNPQTTLSYYAFLNFNTSFTGKDLLVTQLVAGNGNSPANQFVSAGFFNSWGTPFLDQTGVITPNSVAIRELFYQFPIGEKIRVAIGPRINYYRYFDPNRFTFFLRGATSYQSNGSTLLNAIDRGSGAVFVWTPSTKFQFTVAYLAENTEFLNPVAGFNTSSNPVSGLFNSSNTISTQLAFSPSSNFNLRLIYARSSLKAYNGFIGGAAGEPLPYGYADDGFGGQVRDSGADTFVANFDWLITKNFGIFGRYSYGVIDINPKNPTRNGGEIRVQSIQAGLGFPDVGKKGALGVISFLIPYDYLSGTRFLLSGAGNGGTQYELEASYYYPINNNIAVVPAFYAIFNANNFDNNPTVFVGNLRAQFTF</sequence>